<dbReference type="InterPro" id="IPR011765">
    <property type="entry name" value="Pept_M16_N"/>
</dbReference>
<evidence type="ECO:0000256" key="1">
    <source>
        <dbReference type="ARBA" id="ARBA00007261"/>
    </source>
</evidence>
<evidence type="ECO:0000313" key="6">
    <source>
        <dbReference type="EMBL" id="CAA9250340.1"/>
    </source>
</evidence>
<dbReference type="EMBL" id="CADCTO010000242">
    <property type="protein sequence ID" value="CAA9250340.1"/>
    <property type="molecule type" value="Genomic_DNA"/>
</dbReference>
<dbReference type="PANTHER" id="PTHR11851">
    <property type="entry name" value="METALLOPROTEASE"/>
    <property type="match status" value="1"/>
</dbReference>
<evidence type="ECO:0000256" key="3">
    <source>
        <dbReference type="SAM" id="SignalP"/>
    </source>
</evidence>
<keyword evidence="3" id="KW-0732">Signal</keyword>
<feature type="compositionally biased region" description="Low complexity" evidence="2">
    <location>
        <begin position="36"/>
        <end position="46"/>
    </location>
</feature>
<feature type="domain" description="Peptidase M16 C-terminal" evidence="5">
    <location>
        <begin position="214"/>
        <end position="400"/>
    </location>
</feature>
<evidence type="ECO:0008006" key="7">
    <source>
        <dbReference type="Google" id="ProtNLM"/>
    </source>
</evidence>
<dbReference type="Pfam" id="PF00675">
    <property type="entry name" value="Peptidase_M16"/>
    <property type="match status" value="1"/>
</dbReference>
<sequence length="483" mass="51413">MPALPPRALLLSSACLAVLIIQPGPARAQPAPDRGAPAAKPAPAAKAAPALTVLENGLRVVVVERRSAPLAALELRVRAGTAYETPENNGVAHFLEHVLFKGTTTRKRGEVDAEVESVGGELTAETGKDWARFATVVPASAWRKTLHVLADVVQNPALRPEDIDVERQVILDEMASADTDPTRAPYGAVASVAFPAEHPYRLSLYGPEANVRRLKRDDLLAFWRARYTPGNMTLIAVGDVRRDDIVGAARALFPVPTPPATAAPASAPAAVELPDPGPISGAAARAAPLYRDRSLTTVVLAFRAPSVREWADAVALDVLLNILATGGQGRFHEALVRKEGLALAVSADYLTQRAPGILTLTAIGPGASAPALEAALLREVRRLRQDGVTDDEVDQGRRALIGQILFDEETFSGQANSLGFYDAIDSFEFAARYRERVAAVTTQDVARVIGQYLTPDRYAVATMQPRSAAPPASETAPKVEASR</sequence>
<organism evidence="6">
    <name type="scientific">uncultured Armatimonadetes bacterium</name>
    <dbReference type="NCBI Taxonomy" id="157466"/>
    <lineage>
        <taxon>Bacteria</taxon>
        <taxon>Bacillati</taxon>
        <taxon>Armatimonadota</taxon>
        <taxon>environmental samples</taxon>
    </lineage>
</organism>
<comment type="similarity">
    <text evidence="1">Belongs to the peptidase M16 family.</text>
</comment>
<evidence type="ECO:0000259" key="4">
    <source>
        <dbReference type="Pfam" id="PF00675"/>
    </source>
</evidence>
<proteinExistence type="inferred from homology"/>
<feature type="chain" id="PRO_5026693783" description="Insulinase family protein" evidence="3">
    <location>
        <begin position="29"/>
        <end position="483"/>
    </location>
</feature>
<feature type="region of interest" description="Disordered" evidence="2">
    <location>
        <begin position="26"/>
        <end position="46"/>
    </location>
</feature>
<dbReference type="InterPro" id="IPR050361">
    <property type="entry name" value="MPP/UQCRC_Complex"/>
</dbReference>
<accession>A0A6J4IF39</accession>
<evidence type="ECO:0000259" key="5">
    <source>
        <dbReference type="Pfam" id="PF05193"/>
    </source>
</evidence>
<name>A0A6J4IF39_9BACT</name>
<feature type="domain" description="Peptidase M16 N-terminal" evidence="4">
    <location>
        <begin position="60"/>
        <end position="194"/>
    </location>
</feature>
<gene>
    <name evidence="6" type="ORF">AVDCRST_MAG63-1886</name>
</gene>
<feature type="signal peptide" evidence="3">
    <location>
        <begin position="1"/>
        <end position="28"/>
    </location>
</feature>
<dbReference type="PANTHER" id="PTHR11851:SF49">
    <property type="entry name" value="MITOCHONDRIAL-PROCESSING PEPTIDASE SUBUNIT ALPHA"/>
    <property type="match status" value="1"/>
</dbReference>
<evidence type="ECO:0000256" key="2">
    <source>
        <dbReference type="SAM" id="MobiDB-lite"/>
    </source>
</evidence>
<feature type="region of interest" description="Disordered" evidence="2">
    <location>
        <begin position="464"/>
        <end position="483"/>
    </location>
</feature>
<dbReference type="InterPro" id="IPR007863">
    <property type="entry name" value="Peptidase_M16_C"/>
</dbReference>
<dbReference type="Pfam" id="PF05193">
    <property type="entry name" value="Peptidase_M16_C"/>
    <property type="match status" value="1"/>
</dbReference>
<reference evidence="6" key="1">
    <citation type="submission" date="2020-02" db="EMBL/GenBank/DDBJ databases">
        <authorList>
            <person name="Meier V. D."/>
        </authorList>
    </citation>
    <scope>NUCLEOTIDE SEQUENCE</scope>
    <source>
        <strain evidence="6">AVDCRST_MAG63</strain>
    </source>
</reference>
<dbReference type="InterPro" id="IPR011249">
    <property type="entry name" value="Metalloenz_LuxS/M16"/>
</dbReference>
<dbReference type="GO" id="GO:0046872">
    <property type="term" value="F:metal ion binding"/>
    <property type="evidence" value="ECO:0007669"/>
    <property type="project" value="InterPro"/>
</dbReference>
<protein>
    <recommendedName>
        <fullName evidence="7">Insulinase family protein</fullName>
    </recommendedName>
</protein>
<dbReference type="AlphaFoldDB" id="A0A6J4IF39"/>
<dbReference type="SUPFAM" id="SSF63411">
    <property type="entry name" value="LuxS/MPP-like metallohydrolase"/>
    <property type="match status" value="2"/>
</dbReference>
<dbReference type="Gene3D" id="3.30.830.10">
    <property type="entry name" value="Metalloenzyme, LuxS/M16 peptidase-like"/>
    <property type="match status" value="2"/>
</dbReference>